<proteinExistence type="predicted"/>
<evidence type="ECO:0000313" key="2">
    <source>
        <dbReference type="Proteomes" id="UP000616769"/>
    </source>
</evidence>
<reference evidence="1 2" key="1">
    <citation type="journal article" date="2015" name="Parasit. Vectors">
        <title>Draft genome of the scabies mite.</title>
        <authorList>
            <person name="Rider S.D.Jr."/>
            <person name="Morgan M.S."/>
            <person name="Arlian L.G."/>
        </authorList>
    </citation>
    <scope>NUCLEOTIDE SEQUENCE [LARGE SCALE GENOMIC DNA]</scope>
    <source>
        <strain evidence="1">Arlian Lab</strain>
    </source>
</reference>
<evidence type="ECO:0000313" key="1">
    <source>
        <dbReference type="EMBL" id="KPM10416.1"/>
    </source>
</evidence>
<comment type="caution">
    <text evidence="1">The sequence shown here is derived from an EMBL/GenBank/DDBJ whole genome shotgun (WGS) entry which is preliminary data.</text>
</comment>
<dbReference type="VEuPathDB" id="VectorBase:SSCA000843"/>
<organism evidence="1 2">
    <name type="scientific">Sarcoptes scabiei</name>
    <name type="common">Itch mite</name>
    <name type="synonym">Acarus scabiei</name>
    <dbReference type="NCBI Taxonomy" id="52283"/>
    <lineage>
        <taxon>Eukaryota</taxon>
        <taxon>Metazoa</taxon>
        <taxon>Ecdysozoa</taxon>
        <taxon>Arthropoda</taxon>
        <taxon>Chelicerata</taxon>
        <taxon>Arachnida</taxon>
        <taxon>Acari</taxon>
        <taxon>Acariformes</taxon>
        <taxon>Sarcoptiformes</taxon>
        <taxon>Astigmata</taxon>
        <taxon>Psoroptidia</taxon>
        <taxon>Sarcoptoidea</taxon>
        <taxon>Sarcoptidae</taxon>
        <taxon>Sarcoptinae</taxon>
        <taxon>Sarcoptes</taxon>
    </lineage>
</organism>
<protein>
    <submittedName>
        <fullName evidence="1">Uncharacterized protein</fullName>
    </submittedName>
</protein>
<dbReference type="EMBL" id="JXLN01015108">
    <property type="protein sequence ID" value="KPM10416.1"/>
    <property type="molecule type" value="Genomic_DNA"/>
</dbReference>
<accession>A0A132AHD6</accession>
<sequence>MSKREFIRNVRRALGLFDDELFGHLYDDVYLRGHIAGKSLSHCYKTSGNHIHHRTDFLPKQK</sequence>
<gene>
    <name evidence="1" type="ORF">QR98_0089710</name>
</gene>
<dbReference type="OrthoDB" id="430364at2759"/>
<dbReference type="AlphaFoldDB" id="A0A132AHD6"/>
<name>A0A132AHD6_SARSC</name>
<dbReference type="Proteomes" id="UP000616769">
    <property type="component" value="Unassembled WGS sequence"/>
</dbReference>